<dbReference type="SUPFAM" id="SSF54236">
    <property type="entry name" value="Ubiquitin-like"/>
    <property type="match status" value="1"/>
</dbReference>
<dbReference type="InterPro" id="IPR029071">
    <property type="entry name" value="Ubiquitin-like_domsf"/>
</dbReference>
<dbReference type="SMART" id="SM00166">
    <property type="entry name" value="UBX"/>
    <property type="match status" value="1"/>
</dbReference>
<feature type="domain" description="UBX" evidence="3">
    <location>
        <begin position="305"/>
        <end position="383"/>
    </location>
</feature>
<dbReference type="EMBL" id="KK198756">
    <property type="protein sequence ID" value="KCW78012.1"/>
    <property type="molecule type" value="Genomic_DNA"/>
</dbReference>
<sequence length="387" mass="42818">MSRPSRESVDRFMAITGAPEPVAVRRLEEYGGNLDAAVNAHYTEGMHQTFPPAAYAYPREMYSQNHAGRTGLVPLLDTLLSFKPSSLFDPNYRRNFLNQIGASAFTSPQPLAPSPSYAAGSAETFRGGYGAPYHPGSIDTGGVIGTPVYSSTPAEVRSPHAYGHDAEEEMLRAAIEASRQEFLSGSGLSQRQPSQEDKELDRAISLSLKEAEQEEEKRVQQVKDRDRDSGFNAPHESADKTKDKRSKSGSTSQPHEIRLEGLNLQDDKSNQHCHDHIQRGPDANQSDQKRLIQSGGPLPQEPSPDAREAINLVVRMPDGARHGRRFLMTDKLQSLFDFIDAGGWAKPMTYRLIRPYPREEFSDGDRICSFSALGLAGKQEALFLEFV</sequence>
<dbReference type="Pfam" id="PF14555">
    <property type="entry name" value="UBA_4"/>
    <property type="match status" value="1"/>
</dbReference>
<name>A0A059CI13_EUCGR</name>
<evidence type="ECO:0000256" key="1">
    <source>
        <dbReference type="ARBA" id="ARBA00022786"/>
    </source>
</evidence>
<evidence type="ECO:0000313" key="4">
    <source>
        <dbReference type="EMBL" id="KCW78012.1"/>
    </source>
</evidence>
<dbReference type="eggNOG" id="KOG1363">
    <property type="taxonomic scope" value="Eukaryota"/>
</dbReference>
<proteinExistence type="predicted"/>
<organism evidence="4">
    <name type="scientific">Eucalyptus grandis</name>
    <name type="common">Flooded gum</name>
    <dbReference type="NCBI Taxonomy" id="71139"/>
    <lineage>
        <taxon>Eukaryota</taxon>
        <taxon>Viridiplantae</taxon>
        <taxon>Streptophyta</taxon>
        <taxon>Embryophyta</taxon>
        <taxon>Tracheophyta</taxon>
        <taxon>Spermatophyta</taxon>
        <taxon>Magnoliopsida</taxon>
        <taxon>eudicotyledons</taxon>
        <taxon>Gunneridae</taxon>
        <taxon>Pentapetalae</taxon>
        <taxon>rosids</taxon>
        <taxon>malvids</taxon>
        <taxon>Myrtales</taxon>
        <taxon>Myrtaceae</taxon>
        <taxon>Myrtoideae</taxon>
        <taxon>Eucalypteae</taxon>
        <taxon>Eucalyptus</taxon>
    </lineage>
</organism>
<dbReference type="SMART" id="SM00726">
    <property type="entry name" value="UIM"/>
    <property type="match status" value="2"/>
</dbReference>
<keyword evidence="1" id="KW-0833">Ubl conjugation pathway</keyword>
<protein>
    <recommendedName>
        <fullName evidence="3">UBX domain-containing protein</fullName>
    </recommendedName>
</protein>
<evidence type="ECO:0000256" key="2">
    <source>
        <dbReference type="SAM" id="MobiDB-lite"/>
    </source>
</evidence>
<feature type="compositionally biased region" description="Basic and acidic residues" evidence="2">
    <location>
        <begin position="209"/>
        <end position="229"/>
    </location>
</feature>
<feature type="compositionally biased region" description="Basic and acidic residues" evidence="2">
    <location>
        <begin position="255"/>
        <end position="279"/>
    </location>
</feature>
<dbReference type="InParanoid" id="A0A059CI13"/>
<dbReference type="Pfam" id="PF00789">
    <property type="entry name" value="UBX"/>
    <property type="match status" value="1"/>
</dbReference>
<dbReference type="CDD" id="cd01767">
    <property type="entry name" value="UBX"/>
    <property type="match status" value="1"/>
</dbReference>
<dbReference type="SUPFAM" id="SSF46934">
    <property type="entry name" value="UBA-like"/>
    <property type="match status" value="1"/>
</dbReference>
<evidence type="ECO:0000259" key="3">
    <source>
        <dbReference type="PROSITE" id="PS50033"/>
    </source>
</evidence>
<dbReference type="OMA" id="SHNNQPG"/>
<dbReference type="CDD" id="cd14351">
    <property type="entry name" value="UBA_Ubx1_like"/>
    <property type="match status" value="1"/>
</dbReference>
<dbReference type="Gene3D" id="3.10.20.90">
    <property type="entry name" value="Phosphatidylinositol 3-kinase Catalytic Subunit, Chain A, domain 1"/>
    <property type="match status" value="1"/>
</dbReference>
<reference evidence="4" key="1">
    <citation type="submission" date="2013-07" db="EMBL/GenBank/DDBJ databases">
        <title>The genome of Eucalyptus grandis.</title>
        <authorList>
            <person name="Schmutz J."/>
            <person name="Hayes R."/>
            <person name="Myburg A."/>
            <person name="Tuskan G."/>
            <person name="Grattapaglia D."/>
            <person name="Rokhsar D.S."/>
        </authorList>
    </citation>
    <scope>NUCLEOTIDE SEQUENCE</scope>
    <source>
        <tissue evidence="4">Leaf extractions</tissue>
    </source>
</reference>
<accession>A0A059CI13</accession>
<feature type="region of interest" description="Disordered" evidence="2">
    <location>
        <begin position="207"/>
        <end position="304"/>
    </location>
</feature>
<dbReference type="InterPro" id="IPR050730">
    <property type="entry name" value="UBX_domain-protein"/>
</dbReference>
<dbReference type="OrthoDB" id="1920064at2759"/>
<dbReference type="AlphaFoldDB" id="A0A059CI13"/>
<dbReference type="PANTHER" id="PTHR23322:SF55">
    <property type="entry name" value="PLANT UBX DOMAIN-CONTAINING PROTEIN 9"/>
    <property type="match status" value="1"/>
</dbReference>
<dbReference type="InterPro" id="IPR003903">
    <property type="entry name" value="UIM_dom"/>
</dbReference>
<dbReference type="PANTHER" id="PTHR23322">
    <property type="entry name" value="FAS-ASSOCIATED PROTEIN"/>
    <property type="match status" value="1"/>
</dbReference>
<dbReference type="InterPro" id="IPR009060">
    <property type="entry name" value="UBA-like_sf"/>
</dbReference>
<dbReference type="Gramene" id="KCW78012">
    <property type="protein sequence ID" value="KCW78012"/>
    <property type="gene ID" value="EUGRSUZ_D02246"/>
</dbReference>
<dbReference type="Pfam" id="PF02809">
    <property type="entry name" value="UIM"/>
    <property type="match status" value="2"/>
</dbReference>
<dbReference type="PROSITE" id="PS50033">
    <property type="entry name" value="UBX"/>
    <property type="match status" value="1"/>
</dbReference>
<dbReference type="Gene3D" id="1.10.8.10">
    <property type="entry name" value="DNA helicase RuvA subunit, C-terminal domain"/>
    <property type="match status" value="1"/>
</dbReference>
<gene>
    <name evidence="4" type="ORF">EUGRSUZ_D02246</name>
</gene>
<dbReference type="InterPro" id="IPR001012">
    <property type="entry name" value="UBX_dom"/>
</dbReference>
<dbReference type="GO" id="GO:0043130">
    <property type="term" value="F:ubiquitin binding"/>
    <property type="evidence" value="ECO:0000318"/>
    <property type="project" value="GO_Central"/>
</dbReference>
<dbReference type="PROSITE" id="PS50330">
    <property type="entry name" value="UIM"/>
    <property type="match status" value="1"/>
</dbReference>